<dbReference type="Gene3D" id="3.40.50.790">
    <property type="match status" value="1"/>
</dbReference>
<name>A0A8H4AX80_GIGMA</name>
<evidence type="ECO:0000256" key="3">
    <source>
        <dbReference type="ARBA" id="ARBA00023274"/>
    </source>
</evidence>
<organism evidence="4 5">
    <name type="scientific">Gigaspora margarita</name>
    <dbReference type="NCBI Taxonomy" id="4874"/>
    <lineage>
        <taxon>Eukaryota</taxon>
        <taxon>Fungi</taxon>
        <taxon>Fungi incertae sedis</taxon>
        <taxon>Mucoromycota</taxon>
        <taxon>Glomeromycotina</taxon>
        <taxon>Glomeromycetes</taxon>
        <taxon>Diversisporales</taxon>
        <taxon>Gigasporaceae</taxon>
        <taxon>Gigaspora</taxon>
    </lineage>
</organism>
<gene>
    <name evidence="4" type="ORF">F8M41_005502</name>
</gene>
<dbReference type="PANTHER" id="PTHR36427:SF3">
    <property type="entry name" value="LARGE RIBOSOMAL SUBUNIT PROTEIN UL1M"/>
    <property type="match status" value="1"/>
</dbReference>
<dbReference type="Proteomes" id="UP000439903">
    <property type="component" value="Unassembled WGS sequence"/>
</dbReference>
<dbReference type="PANTHER" id="PTHR36427">
    <property type="entry name" value="54S RIBOSOMAL PROTEIN L1, MITOCHONDRIAL"/>
    <property type="match status" value="1"/>
</dbReference>
<dbReference type="SUPFAM" id="SSF56808">
    <property type="entry name" value="Ribosomal protein L1"/>
    <property type="match status" value="1"/>
</dbReference>
<dbReference type="InterPro" id="IPR023674">
    <property type="entry name" value="Ribosomal_uL1-like"/>
</dbReference>
<reference evidence="4 5" key="1">
    <citation type="journal article" date="2019" name="Environ. Microbiol.">
        <title>At the nexus of three kingdoms: the genome of the mycorrhizal fungus Gigaspora margarita provides insights into plant, endobacterial and fungal interactions.</title>
        <authorList>
            <person name="Venice F."/>
            <person name="Ghignone S."/>
            <person name="Salvioli di Fossalunga A."/>
            <person name="Amselem J."/>
            <person name="Novero M."/>
            <person name="Xianan X."/>
            <person name="Sedzielewska Toro K."/>
            <person name="Morin E."/>
            <person name="Lipzen A."/>
            <person name="Grigoriev I.V."/>
            <person name="Henrissat B."/>
            <person name="Martin F.M."/>
            <person name="Bonfante P."/>
        </authorList>
    </citation>
    <scope>NUCLEOTIDE SEQUENCE [LARGE SCALE GENOMIC DNA]</scope>
    <source>
        <strain evidence="4 5">BEG34</strain>
    </source>
</reference>
<accession>A0A8H4AX80</accession>
<protein>
    <submittedName>
        <fullName evidence="4">50S ribosomal protein L1</fullName>
    </submittedName>
</protein>
<dbReference type="GO" id="GO:1990904">
    <property type="term" value="C:ribonucleoprotein complex"/>
    <property type="evidence" value="ECO:0007669"/>
    <property type="project" value="UniProtKB-KW"/>
</dbReference>
<dbReference type="InterPro" id="IPR016095">
    <property type="entry name" value="Ribosomal_uL1_3-a/b-sand"/>
</dbReference>
<dbReference type="GO" id="GO:0005840">
    <property type="term" value="C:ribosome"/>
    <property type="evidence" value="ECO:0007669"/>
    <property type="project" value="UniProtKB-KW"/>
</dbReference>
<keyword evidence="3" id="KW-0687">Ribonucleoprotein</keyword>
<comment type="similarity">
    <text evidence="1">Belongs to the universal ribosomal protein uL1 family.</text>
</comment>
<keyword evidence="5" id="KW-1185">Reference proteome</keyword>
<sequence>MSKTNKYLEFAKGAKAQEALEAGAHTVGGDEHIAEHLMPMAKRGTVANDIASVIKDLTGKQEIKSDKAGVVHLELERCVKTIQRRFNFNY</sequence>
<keyword evidence="2 4" id="KW-0689">Ribosomal protein</keyword>
<dbReference type="OrthoDB" id="1747252at2759"/>
<proteinExistence type="inferred from homology"/>
<evidence type="ECO:0000256" key="1">
    <source>
        <dbReference type="ARBA" id="ARBA00010531"/>
    </source>
</evidence>
<evidence type="ECO:0000313" key="5">
    <source>
        <dbReference type="Proteomes" id="UP000439903"/>
    </source>
</evidence>
<evidence type="ECO:0000313" key="4">
    <source>
        <dbReference type="EMBL" id="KAF0541339.1"/>
    </source>
</evidence>
<comment type="caution">
    <text evidence="4">The sequence shown here is derived from an EMBL/GenBank/DDBJ whole genome shotgun (WGS) entry which is preliminary data.</text>
</comment>
<evidence type="ECO:0000256" key="2">
    <source>
        <dbReference type="ARBA" id="ARBA00022980"/>
    </source>
</evidence>
<dbReference type="EMBL" id="WTPW01000153">
    <property type="protein sequence ID" value="KAF0541339.1"/>
    <property type="molecule type" value="Genomic_DNA"/>
</dbReference>
<dbReference type="AlphaFoldDB" id="A0A8H4AX80"/>